<dbReference type="Pfam" id="PF00646">
    <property type="entry name" value="F-box"/>
    <property type="match status" value="1"/>
</dbReference>
<dbReference type="PANTHER" id="PTHR21503">
    <property type="entry name" value="F-BOX-CONTAINING HYPOTHETICAL PROTEIN C.ELEGANS"/>
    <property type="match status" value="1"/>
</dbReference>
<dbReference type="Pfam" id="PF07735">
    <property type="entry name" value="FBA_2"/>
    <property type="match status" value="1"/>
</dbReference>
<protein>
    <recommendedName>
        <fullName evidence="1">F-box domain-containing protein</fullName>
    </recommendedName>
</protein>
<dbReference type="Proteomes" id="UP000008281">
    <property type="component" value="Unassembled WGS sequence"/>
</dbReference>
<proteinExistence type="predicted"/>
<organism evidence="3">
    <name type="scientific">Caenorhabditis remanei</name>
    <name type="common">Caenorhabditis vulgaris</name>
    <dbReference type="NCBI Taxonomy" id="31234"/>
    <lineage>
        <taxon>Eukaryota</taxon>
        <taxon>Metazoa</taxon>
        <taxon>Ecdysozoa</taxon>
        <taxon>Nematoda</taxon>
        <taxon>Chromadorea</taxon>
        <taxon>Rhabditida</taxon>
        <taxon>Rhabditina</taxon>
        <taxon>Rhabditomorpha</taxon>
        <taxon>Rhabditoidea</taxon>
        <taxon>Rhabditidae</taxon>
        <taxon>Peloderinae</taxon>
        <taxon>Caenorhabditis</taxon>
    </lineage>
</organism>
<evidence type="ECO:0000313" key="2">
    <source>
        <dbReference type="EMBL" id="EFP04536.1"/>
    </source>
</evidence>
<dbReference type="AlphaFoldDB" id="E3MLS8"/>
<dbReference type="eggNOG" id="ENOG502RPB9">
    <property type="taxonomic scope" value="Eukaryota"/>
</dbReference>
<gene>
    <name evidence="2" type="ORF">CRE_31310</name>
</gene>
<sequence length="311" mass="36101">MWSSTSYTNAMPLPLLCFPYLVLKNILLQMSPHDMVALSFCSKKASGYVKSAIRRQYSLSIEFDSDNEFDITIYRNACPEVKGIISVGAMNERSRKNSLCRWSNNVLFDGFEIAIQLMDLCSIQSIGRLDLNLEKQEEVEYVTKWLSNIFVEKCSISTKNPVKSFSVTRFLESVQVSKALSVDLETLDELVYERVFDLDEIIIPGTLRNLLDMNCANIHLYGVISNEDMNQFLRGWYDGCFDKLRRIEFYVNLRWQKLLAGMAVYEDCECKIPIKPLYRMKTIYIENRNGVKASIERIKQVEDMYMCMTIR</sequence>
<dbReference type="InterPro" id="IPR012885">
    <property type="entry name" value="F-box_Sdz-33"/>
</dbReference>
<dbReference type="InParanoid" id="E3MLS8"/>
<keyword evidence="3" id="KW-1185">Reference proteome</keyword>
<dbReference type="PANTHER" id="PTHR21503:SF48">
    <property type="entry name" value="F-BOX ASSOCIATED DOMAIN-CONTAINING PROTEIN-RELATED"/>
    <property type="match status" value="1"/>
</dbReference>
<evidence type="ECO:0000259" key="1">
    <source>
        <dbReference type="PROSITE" id="PS50181"/>
    </source>
</evidence>
<accession>E3MLS8</accession>
<dbReference type="InterPro" id="IPR001810">
    <property type="entry name" value="F-box_dom"/>
</dbReference>
<dbReference type="PROSITE" id="PS50181">
    <property type="entry name" value="FBOX"/>
    <property type="match status" value="1"/>
</dbReference>
<dbReference type="EMBL" id="DS268455">
    <property type="protein sequence ID" value="EFP04536.1"/>
    <property type="molecule type" value="Genomic_DNA"/>
</dbReference>
<dbReference type="HOGENOM" id="CLU_895001_0_0_1"/>
<name>E3MLS8_CAERE</name>
<reference evidence="2" key="1">
    <citation type="submission" date="2007-07" db="EMBL/GenBank/DDBJ databases">
        <title>PCAP assembly of the Caenorhabditis remanei genome.</title>
        <authorList>
            <consortium name="The Caenorhabditis remanei Sequencing Consortium"/>
            <person name="Wilson R.K."/>
        </authorList>
    </citation>
    <scope>NUCLEOTIDE SEQUENCE [LARGE SCALE GENOMIC DNA]</scope>
    <source>
        <strain evidence="2">PB4641</strain>
    </source>
</reference>
<feature type="domain" description="F-box" evidence="1">
    <location>
        <begin position="12"/>
        <end position="60"/>
    </location>
</feature>
<evidence type="ECO:0000313" key="3">
    <source>
        <dbReference type="Proteomes" id="UP000008281"/>
    </source>
</evidence>